<evidence type="ECO:0000256" key="3">
    <source>
        <dbReference type="ARBA" id="ARBA00012663"/>
    </source>
</evidence>
<dbReference type="InterPro" id="IPR017853">
    <property type="entry name" value="GH"/>
</dbReference>
<dbReference type="AlphaFoldDB" id="A0A381UYX2"/>
<dbReference type="GO" id="GO:0009254">
    <property type="term" value="P:peptidoglycan turnover"/>
    <property type="evidence" value="ECO:0007669"/>
    <property type="project" value="TreeGrafter"/>
</dbReference>
<dbReference type="InterPro" id="IPR019800">
    <property type="entry name" value="Glyco_hydro_3_AS"/>
</dbReference>
<proteinExistence type="inferred from homology"/>
<sequence length="513" mass="56813">MFLLAFSGQDPTPAIEMIKEYGLSGLYLSNDNIPNIYSALNLSKIVQKVAKNSGDKLPLLLGVDQEGTWSVMAEDSHPGPGNLALGSANDIDLTQQRYEDIAFELYQSGMNLVFSPCADVNTNPSNAIIGMRSFGTEPKNVGSHVAAAVRGAQSGGVLTTLKHFPGHGDTYIDSHRDLPVVKRSKADVRGIDLTPFREGIKAGVDVVMTSHIIYKSLDPDNPATFSKVILQQILRKELGFKGVIISDSMNMHALQKHYKPVDAAIAAISAGVDLIMLAEEHYDHDGDYQKRQRALIEGVTQAIKNGKISEERLNSAVMRIRNLRKRSGMLTTKKPKCRDLNYSAQKAAEKALRLLQKHQDWSYPNQRSRLSVFRSSSEEAFSHVIQTRGIGPNPRESSYDFFIDALQNYFEIRIIEQNDNSPDQSEHLVIVLENYTLPGMDFDNSPDQTVLEWAKSFSLGKVTVIALRDSFNLPETGPLTTLCTYSFREESAIAAAKWLAGLVKNIQHGDAFK</sequence>
<evidence type="ECO:0000256" key="5">
    <source>
        <dbReference type="ARBA" id="ARBA00023295"/>
    </source>
</evidence>
<evidence type="ECO:0000313" key="7">
    <source>
        <dbReference type="EMBL" id="SVA32818.1"/>
    </source>
</evidence>
<dbReference type="EMBL" id="UINC01007347">
    <property type="protein sequence ID" value="SVA32818.1"/>
    <property type="molecule type" value="Genomic_DNA"/>
</dbReference>
<dbReference type="GO" id="GO:0004563">
    <property type="term" value="F:beta-N-acetylhexosaminidase activity"/>
    <property type="evidence" value="ECO:0007669"/>
    <property type="project" value="UniProtKB-EC"/>
</dbReference>
<organism evidence="7">
    <name type="scientific">marine metagenome</name>
    <dbReference type="NCBI Taxonomy" id="408172"/>
    <lineage>
        <taxon>unclassified sequences</taxon>
        <taxon>metagenomes</taxon>
        <taxon>ecological metagenomes</taxon>
    </lineage>
</organism>
<dbReference type="PROSITE" id="PS00775">
    <property type="entry name" value="GLYCOSYL_HYDROL_F3"/>
    <property type="match status" value="1"/>
</dbReference>
<dbReference type="SUPFAM" id="SSF51445">
    <property type="entry name" value="(Trans)glycosidases"/>
    <property type="match status" value="1"/>
</dbReference>
<comment type="similarity">
    <text evidence="2">Belongs to the glycosyl hydrolase 3 family.</text>
</comment>
<accession>A0A381UYX2</accession>
<comment type="catalytic activity">
    <reaction evidence="1">
        <text>Hydrolysis of terminal non-reducing N-acetyl-D-hexosamine residues in N-acetyl-beta-D-hexosaminides.</text>
        <dbReference type="EC" id="3.2.1.52"/>
    </reaction>
</comment>
<feature type="domain" description="Glycoside hydrolase family 3 N-terminal" evidence="6">
    <location>
        <begin position="14"/>
        <end position="322"/>
    </location>
</feature>
<evidence type="ECO:0000256" key="2">
    <source>
        <dbReference type="ARBA" id="ARBA00005336"/>
    </source>
</evidence>
<evidence type="ECO:0000256" key="4">
    <source>
        <dbReference type="ARBA" id="ARBA00022801"/>
    </source>
</evidence>
<evidence type="ECO:0000256" key="1">
    <source>
        <dbReference type="ARBA" id="ARBA00001231"/>
    </source>
</evidence>
<dbReference type="PANTHER" id="PTHR30480">
    <property type="entry name" value="BETA-HEXOSAMINIDASE-RELATED"/>
    <property type="match status" value="1"/>
</dbReference>
<dbReference type="Gene3D" id="3.20.20.300">
    <property type="entry name" value="Glycoside hydrolase, family 3, N-terminal domain"/>
    <property type="match status" value="1"/>
</dbReference>
<dbReference type="EC" id="3.2.1.52" evidence="3"/>
<keyword evidence="4" id="KW-0378">Hydrolase</keyword>
<name>A0A381UYX2_9ZZZZ</name>
<gene>
    <name evidence="7" type="ORF">METZ01_LOCUS85672</name>
</gene>
<dbReference type="InterPro" id="IPR001764">
    <property type="entry name" value="Glyco_hydro_3_N"/>
</dbReference>
<dbReference type="PANTHER" id="PTHR30480:SF13">
    <property type="entry name" value="BETA-HEXOSAMINIDASE"/>
    <property type="match status" value="1"/>
</dbReference>
<protein>
    <recommendedName>
        <fullName evidence="3">beta-N-acetylhexosaminidase</fullName>
        <ecNumber evidence="3">3.2.1.52</ecNumber>
    </recommendedName>
</protein>
<evidence type="ECO:0000259" key="6">
    <source>
        <dbReference type="Pfam" id="PF00933"/>
    </source>
</evidence>
<dbReference type="GO" id="GO:0005975">
    <property type="term" value="P:carbohydrate metabolic process"/>
    <property type="evidence" value="ECO:0007669"/>
    <property type="project" value="InterPro"/>
</dbReference>
<dbReference type="InterPro" id="IPR036962">
    <property type="entry name" value="Glyco_hydro_3_N_sf"/>
</dbReference>
<reference evidence="7" key="1">
    <citation type="submission" date="2018-05" db="EMBL/GenBank/DDBJ databases">
        <authorList>
            <person name="Lanie J.A."/>
            <person name="Ng W.-L."/>
            <person name="Kazmierczak K.M."/>
            <person name="Andrzejewski T.M."/>
            <person name="Davidsen T.M."/>
            <person name="Wayne K.J."/>
            <person name="Tettelin H."/>
            <person name="Glass J.I."/>
            <person name="Rusch D."/>
            <person name="Podicherti R."/>
            <person name="Tsui H.-C.T."/>
            <person name="Winkler M.E."/>
        </authorList>
    </citation>
    <scope>NUCLEOTIDE SEQUENCE</scope>
</reference>
<dbReference type="InterPro" id="IPR050226">
    <property type="entry name" value="NagZ_Beta-hexosaminidase"/>
</dbReference>
<keyword evidence="5" id="KW-0326">Glycosidase</keyword>
<dbReference type="Pfam" id="PF00933">
    <property type="entry name" value="Glyco_hydro_3"/>
    <property type="match status" value="1"/>
</dbReference>